<dbReference type="Pfam" id="PF13649">
    <property type="entry name" value="Methyltransf_25"/>
    <property type="match status" value="1"/>
</dbReference>
<comment type="caution">
    <text evidence="2">The sequence shown here is derived from an EMBL/GenBank/DDBJ whole genome shotgun (WGS) entry which is preliminary data.</text>
</comment>
<gene>
    <name evidence="2" type="ORF">MMF94_13150</name>
</gene>
<keyword evidence="3" id="KW-1185">Reference proteome</keyword>
<proteinExistence type="predicted"/>
<name>A0ABS9TDL0_9PSEU</name>
<feature type="domain" description="Methyltransferase" evidence="1">
    <location>
        <begin position="56"/>
        <end position="152"/>
    </location>
</feature>
<dbReference type="InterPro" id="IPR041698">
    <property type="entry name" value="Methyltransf_25"/>
</dbReference>
<sequence>MNEPARLHGGHGHGYLPAMGRDRLLPLYDPFTRLLGVRSMHRRLADQAGIAAGHQVLEIGTGTGNLALLVKRRHPQANVVGLDPDPLALGRARRKAARDGLDVQWDLGSAAELPYPDGSVDRVLSALMFHHLDEAVKERTLTEVRRVLRPGGRLHLVDFAGQPHGVFSRWAGRNRRLHGNVGDQVPTRMREAGLTDVAECGRGRLGVGFYRATR</sequence>
<dbReference type="SUPFAM" id="SSF53335">
    <property type="entry name" value="S-adenosyl-L-methionine-dependent methyltransferases"/>
    <property type="match status" value="1"/>
</dbReference>
<dbReference type="GO" id="GO:0008168">
    <property type="term" value="F:methyltransferase activity"/>
    <property type="evidence" value="ECO:0007669"/>
    <property type="project" value="UniProtKB-KW"/>
</dbReference>
<dbReference type="Gene3D" id="3.40.50.150">
    <property type="entry name" value="Vaccinia Virus protein VP39"/>
    <property type="match status" value="1"/>
</dbReference>
<accession>A0ABS9TDL0</accession>
<dbReference type="PANTHER" id="PTHR42912:SF93">
    <property type="entry name" value="N6-ADENOSINE-METHYLTRANSFERASE TMT1A"/>
    <property type="match status" value="1"/>
</dbReference>
<dbReference type="RefSeq" id="WP_241036653.1">
    <property type="nucleotide sequence ID" value="NZ_BAAAJF010000039.1"/>
</dbReference>
<dbReference type="InterPro" id="IPR050508">
    <property type="entry name" value="Methyltransf_Superfamily"/>
</dbReference>
<evidence type="ECO:0000313" key="2">
    <source>
        <dbReference type="EMBL" id="MCH6166629.1"/>
    </source>
</evidence>
<dbReference type="Proteomes" id="UP001299970">
    <property type="component" value="Unassembled WGS sequence"/>
</dbReference>
<dbReference type="PANTHER" id="PTHR42912">
    <property type="entry name" value="METHYLTRANSFERASE"/>
    <property type="match status" value="1"/>
</dbReference>
<reference evidence="2 3" key="1">
    <citation type="submission" date="2022-03" db="EMBL/GenBank/DDBJ databases">
        <title>Pseudonocardia alaer sp. nov., a novel actinomycete isolated from reed forest soil.</title>
        <authorList>
            <person name="Wang L."/>
        </authorList>
    </citation>
    <scope>NUCLEOTIDE SEQUENCE [LARGE SCALE GENOMIC DNA]</scope>
    <source>
        <strain evidence="2 3">Y-16303</strain>
    </source>
</reference>
<dbReference type="InterPro" id="IPR029063">
    <property type="entry name" value="SAM-dependent_MTases_sf"/>
</dbReference>
<organism evidence="2 3">
    <name type="scientific">Pseudonocardia alaniniphila</name>
    <dbReference type="NCBI Taxonomy" id="75291"/>
    <lineage>
        <taxon>Bacteria</taxon>
        <taxon>Bacillati</taxon>
        <taxon>Actinomycetota</taxon>
        <taxon>Actinomycetes</taxon>
        <taxon>Pseudonocardiales</taxon>
        <taxon>Pseudonocardiaceae</taxon>
        <taxon>Pseudonocardia</taxon>
    </lineage>
</organism>
<evidence type="ECO:0000313" key="3">
    <source>
        <dbReference type="Proteomes" id="UP001299970"/>
    </source>
</evidence>
<dbReference type="CDD" id="cd02440">
    <property type="entry name" value="AdoMet_MTases"/>
    <property type="match status" value="1"/>
</dbReference>
<keyword evidence="2" id="KW-0489">Methyltransferase</keyword>
<evidence type="ECO:0000259" key="1">
    <source>
        <dbReference type="Pfam" id="PF13649"/>
    </source>
</evidence>
<keyword evidence="2" id="KW-0808">Transferase</keyword>
<dbReference type="EMBL" id="JAKXMK010000010">
    <property type="protein sequence ID" value="MCH6166629.1"/>
    <property type="molecule type" value="Genomic_DNA"/>
</dbReference>
<dbReference type="GO" id="GO:0032259">
    <property type="term" value="P:methylation"/>
    <property type="evidence" value="ECO:0007669"/>
    <property type="project" value="UniProtKB-KW"/>
</dbReference>
<protein>
    <submittedName>
        <fullName evidence="2">Class I SAM-dependent methyltransferase</fullName>
    </submittedName>
</protein>